<proteinExistence type="predicted"/>
<keyword evidence="1" id="KW-0129">CBS domain</keyword>
<gene>
    <name evidence="3" type="ORF">FHR32_002773</name>
</gene>
<sequence>MRARDLVTEFPTVSLDTPVLDAARLLADQGLPGLIVVDENGSPRSILPGAQVMRLAVPTYCQDDPALARVVDEAHADTFLRSLAGRTVRECLPENPRELPIADPDATVLEIAALMARTYSPLVAIVEEDRLQGAVTLQVLLDRTLDS</sequence>
<organism evidence="3 4">
    <name type="scientific">Streptosporangium album</name>
    <dbReference type="NCBI Taxonomy" id="47479"/>
    <lineage>
        <taxon>Bacteria</taxon>
        <taxon>Bacillati</taxon>
        <taxon>Actinomycetota</taxon>
        <taxon>Actinomycetes</taxon>
        <taxon>Streptosporangiales</taxon>
        <taxon>Streptosporangiaceae</taxon>
        <taxon>Streptosporangium</taxon>
    </lineage>
</organism>
<keyword evidence="4" id="KW-1185">Reference proteome</keyword>
<dbReference type="EMBL" id="JACHJU010000001">
    <property type="protein sequence ID" value="MBB4938468.1"/>
    <property type="molecule type" value="Genomic_DNA"/>
</dbReference>
<evidence type="ECO:0000256" key="1">
    <source>
        <dbReference type="PROSITE-ProRule" id="PRU00703"/>
    </source>
</evidence>
<dbReference type="PROSITE" id="PS51371">
    <property type="entry name" value="CBS"/>
    <property type="match status" value="1"/>
</dbReference>
<reference evidence="3 4" key="1">
    <citation type="submission" date="2020-08" db="EMBL/GenBank/DDBJ databases">
        <title>Sequencing the genomes of 1000 actinobacteria strains.</title>
        <authorList>
            <person name="Klenk H.-P."/>
        </authorList>
    </citation>
    <scope>NUCLEOTIDE SEQUENCE [LARGE SCALE GENOMIC DNA]</scope>
    <source>
        <strain evidence="3 4">DSM 43023</strain>
    </source>
</reference>
<name>A0A7W7RVS3_9ACTN</name>
<dbReference type="InterPro" id="IPR000644">
    <property type="entry name" value="CBS_dom"/>
</dbReference>
<accession>A0A7W7RVS3</accession>
<dbReference type="RefSeq" id="WP_184754637.1">
    <property type="nucleotide sequence ID" value="NZ_BAABEK010000048.1"/>
</dbReference>
<dbReference type="Proteomes" id="UP000534286">
    <property type="component" value="Unassembled WGS sequence"/>
</dbReference>
<feature type="domain" description="CBS" evidence="2">
    <location>
        <begin position="6"/>
        <end position="67"/>
    </location>
</feature>
<dbReference type="AlphaFoldDB" id="A0A7W7RVS3"/>
<dbReference type="SMART" id="SM00116">
    <property type="entry name" value="CBS"/>
    <property type="match status" value="2"/>
</dbReference>
<dbReference type="Gene3D" id="3.10.580.10">
    <property type="entry name" value="CBS-domain"/>
    <property type="match status" value="1"/>
</dbReference>
<dbReference type="InterPro" id="IPR046342">
    <property type="entry name" value="CBS_dom_sf"/>
</dbReference>
<dbReference type="SUPFAM" id="SSF54631">
    <property type="entry name" value="CBS-domain pair"/>
    <property type="match status" value="1"/>
</dbReference>
<dbReference type="CDD" id="cd17788">
    <property type="entry name" value="CBS_pair_bac"/>
    <property type="match status" value="1"/>
</dbReference>
<protein>
    <submittedName>
        <fullName evidence="3">CBS domain-containing protein</fullName>
    </submittedName>
</protein>
<comment type="caution">
    <text evidence="3">The sequence shown here is derived from an EMBL/GenBank/DDBJ whole genome shotgun (WGS) entry which is preliminary data.</text>
</comment>
<evidence type="ECO:0000313" key="3">
    <source>
        <dbReference type="EMBL" id="MBB4938468.1"/>
    </source>
</evidence>
<evidence type="ECO:0000259" key="2">
    <source>
        <dbReference type="PROSITE" id="PS51371"/>
    </source>
</evidence>
<evidence type="ECO:0000313" key="4">
    <source>
        <dbReference type="Proteomes" id="UP000534286"/>
    </source>
</evidence>
<dbReference type="Pfam" id="PF00571">
    <property type="entry name" value="CBS"/>
    <property type="match status" value="2"/>
</dbReference>